<dbReference type="EMBL" id="JAKOGI010000900">
    <property type="protein sequence ID" value="KAJ8429362.1"/>
    <property type="molecule type" value="Genomic_DNA"/>
</dbReference>
<proteinExistence type="predicted"/>
<evidence type="ECO:0000313" key="4">
    <source>
        <dbReference type="EMBL" id="KAJ8429362.1"/>
    </source>
</evidence>
<dbReference type="GO" id="GO:0003824">
    <property type="term" value="F:catalytic activity"/>
    <property type="evidence" value="ECO:0007669"/>
    <property type="project" value="InterPro"/>
</dbReference>
<accession>A0A9Q1JR47</accession>
<dbReference type="PANTHER" id="PTHR33710:SF64">
    <property type="entry name" value="ENDONUCLEASE_EXONUCLEASE_PHOSPHATASE DOMAIN-CONTAINING PROTEIN"/>
    <property type="match status" value="1"/>
</dbReference>
<gene>
    <name evidence="4" type="ORF">Cgig2_033194</name>
</gene>
<dbReference type="InterPro" id="IPR036691">
    <property type="entry name" value="Endo/exonu/phosph_ase_sf"/>
</dbReference>
<dbReference type="AlphaFoldDB" id="A0A9Q1JR47"/>
<evidence type="ECO:0000259" key="2">
    <source>
        <dbReference type="Pfam" id="PF03372"/>
    </source>
</evidence>
<dbReference type="Pfam" id="PF13966">
    <property type="entry name" value="zf-RVT"/>
    <property type="match status" value="1"/>
</dbReference>
<dbReference type="InterPro" id="IPR026960">
    <property type="entry name" value="RVT-Znf"/>
</dbReference>
<dbReference type="Pfam" id="PF03372">
    <property type="entry name" value="Exo_endo_phos"/>
    <property type="match status" value="1"/>
</dbReference>
<keyword evidence="1" id="KW-0472">Membrane</keyword>
<feature type="domain" description="Reverse transcriptase zinc-binding" evidence="3">
    <location>
        <begin position="546"/>
        <end position="631"/>
    </location>
</feature>
<dbReference type="PANTHER" id="PTHR33710">
    <property type="entry name" value="BNAC02G09200D PROTEIN"/>
    <property type="match status" value="1"/>
</dbReference>
<evidence type="ECO:0000313" key="5">
    <source>
        <dbReference type="Proteomes" id="UP001153076"/>
    </source>
</evidence>
<evidence type="ECO:0000256" key="1">
    <source>
        <dbReference type="SAM" id="Phobius"/>
    </source>
</evidence>
<comment type="caution">
    <text evidence="4">The sequence shown here is derived from an EMBL/GenBank/DDBJ whole genome shotgun (WGS) entry which is preliminary data.</text>
</comment>
<keyword evidence="1" id="KW-0812">Transmembrane</keyword>
<dbReference type="InterPro" id="IPR005135">
    <property type="entry name" value="Endo/exonuclease/phosphatase"/>
</dbReference>
<dbReference type="SUPFAM" id="SSF56219">
    <property type="entry name" value="DNase I-like"/>
    <property type="match status" value="1"/>
</dbReference>
<evidence type="ECO:0008006" key="6">
    <source>
        <dbReference type="Google" id="ProtNLM"/>
    </source>
</evidence>
<reference evidence="4" key="1">
    <citation type="submission" date="2022-04" db="EMBL/GenBank/DDBJ databases">
        <title>Carnegiea gigantea Genome sequencing and assembly v2.</title>
        <authorList>
            <person name="Copetti D."/>
            <person name="Sanderson M.J."/>
            <person name="Burquez A."/>
            <person name="Wojciechowski M.F."/>
        </authorList>
    </citation>
    <scope>NUCLEOTIDE SEQUENCE</scope>
    <source>
        <strain evidence="4">SGP5-SGP5p</strain>
        <tissue evidence="4">Aerial part</tissue>
    </source>
</reference>
<sequence>MQKETWAKDRMKSEPQEMILSQPSIDEEGFITVRKKAMPPATGSKIMPHVADFTQVPTTSVQNSFQALQVLEIAGSSANAFHRRRGVSLMDRICSWNIRGLNWPNKQEDVKIFLHEKRIGFISLLETKVKESKVDLIAHNIFHGWIWHHNFTLCNKGRIWIAWRPQFYKVDVLSQSDQYIHCKASQLSTMKDFYITFVYGANHDQQRRDLWDDLLNIAQSMDDAWCVLGDFNTVLHMGDRIGGTEIQPHEVKSFRECLNNSELQEIRSTGPYFTWTNKTIWTRIDRAFINAFWYNPFAFSKVSYLPNVLSDHTALVMDFPWCPKPHPIFQFCNMWIRDPSFLPLVLSSLSILPQTDPFTKMKRFLEDVIKALHKLNKSEFADLKNQGCGAEKIGGQGQDTLYTYSSKAEWISYGDDCTRYFFSKIKQRKTATYIYSIQDGQGQPRQGFQEVKEVMQVYYKCLLGRQNLDAWNKASVAKLVWCVALKKDKLWVRWVHEKYLKQQSWWDYHHPPDCSWHWKKIVAIKELFKQGVSQSATWTWQGNSGFSIKNGYTWLLGDLTYKEWHRVIWARTVTPRHAFIMWILIHHRVPVKSRLARFIAKISDCACVMCNAAEEDSNHLFFQCTWAKQIWQSIGQWWHMHIDISSTDSFKRSLIKLRRPKREQQITYAIAAVVIYNIWRARNEMIFSHHLILVHTQVKVTKDHRICGPFMWLDHPITWVKKVSVLKLEAKQRKLKPTIPSVTATLCNVHGKESKLTQQLESGIKDETYATLFMMIMLVMYVIMMGIVMC</sequence>
<name>A0A9Q1JR47_9CARY</name>
<dbReference type="Gene3D" id="3.60.10.10">
    <property type="entry name" value="Endonuclease/exonuclease/phosphatase"/>
    <property type="match status" value="1"/>
</dbReference>
<feature type="transmembrane region" description="Helical" evidence="1">
    <location>
        <begin position="769"/>
        <end position="789"/>
    </location>
</feature>
<feature type="domain" description="Endonuclease/exonuclease/phosphatase" evidence="2">
    <location>
        <begin position="94"/>
        <end position="312"/>
    </location>
</feature>
<dbReference type="OrthoDB" id="1111338at2759"/>
<evidence type="ECO:0000259" key="3">
    <source>
        <dbReference type="Pfam" id="PF13966"/>
    </source>
</evidence>
<protein>
    <recommendedName>
        <fullName evidence="6">Reverse transcriptase zinc-binding domain-containing protein</fullName>
    </recommendedName>
</protein>
<keyword evidence="1" id="KW-1133">Transmembrane helix</keyword>
<dbReference type="Proteomes" id="UP001153076">
    <property type="component" value="Unassembled WGS sequence"/>
</dbReference>
<organism evidence="4 5">
    <name type="scientific">Carnegiea gigantea</name>
    <dbReference type="NCBI Taxonomy" id="171969"/>
    <lineage>
        <taxon>Eukaryota</taxon>
        <taxon>Viridiplantae</taxon>
        <taxon>Streptophyta</taxon>
        <taxon>Embryophyta</taxon>
        <taxon>Tracheophyta</taxon>
        <taxon>Spermatophyta</taxon>
        <taxon>Magnoliopsida</taxon>
        <taxon>eudicotyledons</taxon>
        <taxon>Gunneridae</taxon>
        <taxon>Pentapetalae</taxon>
        <taxon>Caryophyllales</taxon>
        <taxon>Cactineae</taxon>
        <taxon>Cactaceae</taxon>
        <taxon>Cactoideae</taxon>
        <taxon>Echinocereeae</taxon>
        <taxon>Carnegiea</taxon>
    </lineage>
</organism>
<keyword evidence="5" id="KW-1185">Reference proteome</keyword>